<organism evidence="3 4">
    <name type="scientific">Portunus trituberculatus</name>
    <name type="common">Swimming crab</name>
    <name type="synonym">Neptunus trituberculatus</name>
    <dbReference type="NCBI Taxonomy" id="210409"/>
    <lineage>
        <taxon>Eukaryota</taxon>
        <taxon>Metazoa</taxon>
        <taxon>Ecdysozoa</taxon>
        <taxon>Arthropoda</taxon>
        <taxon>Crustacea</taxon>
        <taxon>Multicrustacea</taxon>
        <taxon>Malacostraca</taxon>
        <taxon>Eumalacostraca</taxon>
        <taxon>Eucarida</taxon>
        <taxon>Decapoda</taxon>
        <taxon>Pleocyemata</taxon>
        <taxon>Brachyura</taxon>
        <taxon>Eubrachyura</taxon>
        <taxon>Portunoidea</taxon>
        <taxon>Portunidae</taxon>
        <taxon>Portuninae</taxon>
        <taxon>Portunus</taxon>
    </lineage>
</organism>
<gene>
    <name evidence="3" type="ORF">E2C01_002471</name>
</gene>
<proteinExistence type="predicted"/>
<accession>A0A5B7CMC9</accession>
<evidence type="ECO:0000313" key="3">
    <source>
        <dbReference type="EMBL" id="MPC09854.1"/>
    </source>
</evidence>
<keyword evidence="2" id="KW-0732">Signal</keyword>
<feature type="chain" id="PRO_5022981467" description="Secreted protein" evidence="2">
    <location>
        <begin position="21"/>
        <end position="73"/>
    </location>
</feature>
<evidence type="ECO:0008006" key="5">
    <source>
        <dbReference type="Google" id="ProtNLM"/>
    </source>
</evidence>
<dbReference type="Proteomes" id="UP000324222">
    <property type="component" value="Unassembled WGS sequence"/>
</dbReference>
<evidence type="ECO:0000313" key="4">
    <source>
        <dbReference type="Proteomes" id="UP000324222"/>
    </source>
</evidence>
<evidence type="ECO:0000256" key="1">
    <source>
        <dbReference type="SAM" id="MobiDB-lite"/>
    </source>
</evidence>
<reference evidence="3 4" key="1">
    <citation type="submission" date="2019-05" db="EMBL/GenBank/DDBJ databases">
        <title>Another draft genome of Portunus trituberculatus and its Hox gene families provides insights of decapod evolution.</title>
        <authorList>
            <person name="Jeong J.-H."/>
            <person name="Song I."/>
            <person name="Kim S."/>
            <person name="Choi T."/>
            <person name="Kim D."/>
            <person name="Ryu S."/>
            <person name="Kim W."/>
        </authorList>
    </citation>
    <scope>NUCLEOTIDE SEQUENCE [LARGE SCALE GENOMIC DNA]</scope>
    <source>
        <tissue evidence="3">Muscle</tissue>
    </source>
</reference>
<comment type="caution">
    <text evidence="3">The sequence shown here is derived from an EMBL/GenBank/DDBJ whole genome shotgun (WGS) entry which is preliminary data.</text>
</comment>
<feature type="region of interest" description="Disordered" evidence="1">
    <location>
        <begin position="49"/>
        <end position="73"/>
    </location>
</feature>
<dbReference type="EMBL" id="VSRR010000089">
    <property type="protein sequence ID" value="MPC09854.1"/>
    <property type="molecule type" value="Genomic_DNA"/>
</dbReference>
<feature type="signal peptide" evidence="2">
    <location>
        <begin position="1"/>
        <end position="20"/>
    </location>
</feature>
<keyword evidence="4" id="KW-1185">Reference proteome</keyword>
<protein>
    <recommendedName>
        <fullName evidence="5">Secreted protein</fullName>
    </recommendedName>
</protein>
<sequence>MTRQRVVVVMVVVVMRFSGAKESGRPKRNKVSRCLANETSPRQYRNVPINQDTRQHHCRSPPTNGLHHIAKNT</sequence>
<evidence type="ECO:0000256" key="2">
    <source>
        <dbReference type="SAM" id="SignalP"/>
    </source>
</evidence>
<name>A0A5B7CMC9_PORTR</name>
<dbReference type="AlphaFoldDB" id="A0A5B7CMC9"/>